<feature type="compositionally biased region" description="Basic and acidic residues" evidence="1">
    <location>
        <begin position="172"/>
        <end position="184"/>
    </location>
</feature>
<evidence type="ECO:0000313" key="2">
    <source>
        <dbReference type="EMBL" id="KAK2954153.1"/>
    </source>
</evidence>
<feature type="compositionally biased region" description="Acidic residues" evidence="1">
    <location>
        <begin position="199"/>
        <end position="229"/>
    </location>
</feature>
<keyword evidence="3" id="KW-1185">Reference proteome</keyword>
<name>A0ABQ9XRN0_9EUKA</name>
<accession>A0ABQ9XRN0</accession>
<dbReference type="Proteomes" id="UP001281761">
    <property type="component" value="Unassembled WGS sequence"/>
</dbReference>
<feature type="compositionally biased region" description="Low complexity" evidence="1">
    <location>
        <begin position="266"/>
        <end position="284"/>
    </location>
</feature>
<reference evidence="2 3" key="1">
    <citation type="journal article" date="2022" name="bioRxiv">
        <title>Genomics of Preaxostyla Flagellates Illuminates Evolutionary Transitions and the Path Towards Mitochondrial Loss.</title>
        <authorList>
            <person name="Novak L.V.F."/>
            <person name="Treitli S.C."/>
            <person name="Pyrih J."/>
            <person name="Halakuc P."/>
            <person name="Pipaliya S.V."/>
            <person name="Vacek V."/>
            <person name="Brzon O."/>
            <person name="Soukal P."/>
            <person name="Eme L."/>
            <person name="Dacks J.B."/>
            <person name="Karnkowska A."/>
            <person name="Elias M."/>
            <person name="Hampl V."/>
        </authorList>
    </citation>
    <scope>NUCLEOTIDE SEQUENCE [LARGE SCALE GENOMIC DNA]</scope>
    <source>
        <strain evidence="2">NAU3</strain>
        <tissue evidence="2">Gut</tissue>
    </source>
</reference>
<dbReference type="EMBL" id="JARBJD010000082">
    <property type="protein sequence ID" value="KAK2954153.1"/>
    <property type="molecule type" value="Genomic_DNA"/>
</dbReference>
<gene>
    <name evidence="2" type="ORF">BLNAU_10970</name>
</gene>
<organism evidence="2 3">
    <name type="scientific">Blattamonas nauphoetae</name>
    <dbReference type="NCBI Taxonomy" id="2049346"/>
    <lineage>
        <taxon>Eukaryota</taxon>
        <taxon>Metamonada</taxon>
        <taxon>Preaxostyla</taxon>
        <taxon>Oxymonadida</taxon>
        <taxon>Blattamonas</taxon>
    </lineage>
</organism>
<comment type="caution">
    <text evidence="2">The sequence shown here is derived from an EMBL/GenBank/DDBJ whole genome shotgun (WGS) entry which is preliminary data.</text>
</comment>
<evidence type="ECO:0000313" key="3">
    <source>
        <dbReference type="Proteomes" id="UP001281761"/>
    </source>
</evidence>
<proteinExistence type="predicted"/>
<feature type="compositionally biased region" description="Basic and acidic residues" evidence="1">
    <location>
        <begin position="230"/>
        <end position="263"/>
    </location>
</feature>
<protein>
    <submittedName>
        <fullName evidence="2">Uncharacterized protein</fullName>
    </submittedName>
</protein>
<evidence type="ECO:0000256" key="1">
    <source>
        <dbReference type="SAM" id="MobiDB-lite"/>
    </source>
</evidence>
<sequence>MNTANRNGTGMSVKKTYCVFPSCDSFKVLLPSRPSASNTTRCPSAIDLHASPLFHTVHLVREMQPELTCLPPLSSSFVGDGIAEVERNEEGTELIAQQLSLVQFSISCQPSIPHRQPLSSEKMFATGLLVRFQQYPLPHDSAVSSYLSSADVAKKEAQRITDQLSHFILEKGEKETPESAEKKPVQLAPNPPLSRELEKEEEQEQNEDTSEQEDNSESNQLEGDEEKAAEEEGKENQPPKELEKDTHLPTESEKEKDHQKQDRAVPATSSTQTPAAAPTTTATSFKNPYRSHHPPKVTAERVMKQYIQNNSTVISTVESIASIREDHPVGNSLFLFVNDPSGQYVWKEGGKFERASCGNIDNKQQLHQNERRQTNSRMEVVLPRYDLPV</sequence>
<feature type="region of interest" description="Disordered" evidence="1">
    <location>
        <begin position="172"/>
        <end position="294"/>
    </location>
</feature>